<reference evidence="2 3" key="1">
    <citation type="journal article" date="2019" name="Front. Microbiol.">
        <title>Ammonia Oxidation by the Arctic Terrestrial Thaumarchaeote Candidatus Nitrosocosmicus arcticus Is Stimulated by Increasing Temperatures.</title>
        <authorList>
            <person name="Alves R.J.E."/>
            <person name="Kerou M."/>
            <person name="Zappe A."/>
            <person name="Bittner R."/>
            <person name="Abby S.S."/>
            <person name="Schmidt H.A."/>
            <person name="Pfeifer K."/>
            <person name="Schleper C."/>
        </authorList>
    </citation>
    <scope>NUCLEOTIDE SEQUENCE [LARGE SCALE GENOMIC DNA]</scope>
    <source>
        <strain evidence="2 3">Kfb</strain>
    </source>
</reference>
<keyword evidence="1" id="KW-1133">Transmembrane helix</keyword>
<keyword evidence="3" id="KW-1185">Reference proteome</keyword>
<accession>A0A557SZB5</accession>
<dbReference type="EMBL" id="VOAH01000001">
    <property type="protein sequence ID" value="TVP41949.1"/>
    <property type="molecule type" value="Genomic_DNA"/>
</dbReference>
<evidence type="ECO:0000256" key="1">
    <source>
        <dbReference type="SAM" id="Phobius"/>
    </source>
</evidence>
<feature type="transmembrane region" description="Helical" evidence="1">
    <location>
        <begin position="6"/>
        <end position="27"/>
    </location>
</feature>
<keyword evidence="1" id="KW-0472">Membrane</keyword>
<sequence length="69" mass="8275">MIYNYYSNYLFNIILTLTMKFLVRVLFPTSQGPDMVNDSIFLQKDGRIRIQYKGRIAYFTLREKELPCL</sequence>
<name>A0A557SZB5_9ARCH</name>
<evidence type="ECO:0000313" key="2">
    <source>
        <dbReference type="EMBL" id="TVP41949.1"/>
    </source>
</evidence>
<dbReference type="AlphaFoldDB" id="A0A557SZB5"/>
<organism evidence="2 3">
    <name type="scientific">Candidatus Nitrosocosmicus arcticus</name>
    <dbReference type="NCBI Taxonomy" id="2035267"/>
    <lineage>
        <taxon>Archaea</taxon>
        <taxon>Nitrososphaerota</taxon>
        <taxon>Nitrososphaeria</taxon>
        <taxon>Nitrososphaerales</taxon>
        <taxon>Nitrososphaeraceae</taxon>
        <taxon>Candidatus Nitrosocosmicus</taxon>
    </lineage>
</organism>
<proteinExistence type="predicted"/>
<evidence type="ECO:0000313" key="3">
    <source>
        <dbReference type="Proteomes" id="UP000315289"/>
    </source>
</evidence>
<protein>
    <submittedName>
        <fullName evidence="2">Uncharacterized protein</fullName>
    </submittedName>
</protein>
<keyword evidence="1" id="KW-0812">Transmembrane</keyword>
<gene>
    <name evidence="2" type="ORF">NARC_10355</name>
</gene>
<dbReference type="Proteomes" id="UP000315289">
    <property type="component" value="Unassembled WGS sequence"/>
</dbReference>
<comment type="caution">
    <text evidence="2">The sequence shown here is derived from an EMBL/GenBank/DDBJ whole genome shotgun (WGS) entry which is preliminary data.</text>
</comment>